<dbReference type="GO" id="GO:0005886">
    <property type="term" value="C:plasma membrane"/>
    <property type="evidence" value="ECO:0007669"/>
    <property type="project" value="UniProtKB-SubCell"/>
</dbReference>
<dbReference type="PANTHER" id="PTHR32196">
    <property type="entry name" value="ABC TRANSPORTER PERMEASE PROTEIN YPHD-RELATED-RELATED"/>
    <property type="match status" value="1"/>
</dbReference>
<keyword evidence="4" id="KW-0997">Cell inner membrane</keyword>
<evidence type="ECO:0000256" key="1">
    <source>
        <dbReference type="ARBA" id="ARBA00004651"/>
    </source>
</evidence>
<dbReference type="CDD" id="cd06579">
    <property type="entry name" value="TM_PBP1_transp_AraH_like"/>
    <property type="match status" value="1"/>
</dbReference>
<comment type="subcellular location">
    <subcellularLocation>
        <location evidence="1">Cell membrane</location>
        <topology evidence="1">Multi-pass membrane protein</topology>
    </subcellularLocation>
</comment>
<keyword evidence="7 8" id="KW-0472">Membrane</keyword>
<feature type="transmembrane region" description="Helical" evidence="8">
    <location>
        <begin position="309"/>
        <end position="327"/>
    </location>
</feature>
<accession>A0A7T1F252</accession>
<name>A0A7T1F252_ATRLM</name>
<keyword evidence="3" id="KW-1003">Cell membrane</keyword>
<sequence>MGKAIRSLLSFNKTETFVLLILIAYCIFVSVVNPNFLGVANIFELLRSSSWIWILGLGAFMVLLSGGFDVSFTSIAIASGYISVIMVRNTGIENLVFVFFIAMIVGALFGAINGLVIHFFKLPTLIATLGTKTIFIGLMAVMVGVEAINTADMPEFFKTFGLRHVFTIQSETGARYGFSVFIIPLVILVIITWFILYRTLIGRGIVALGNSEEAARLAGFNLFKIRMFVYMYAGILAAIAGVIAISEVAWIAPLSSTIIGMELTIVAAVIIGGTSLGGGKGTIFGAIIGILLVRLFETTLVFIGINASWFNFFVGLVLLLVLAVTSIQNYRTRRRMLLY</sequence>
<evidence type="ECO:0000256" key="6">
    <source>
        <dbReference type="ARBA" id="ARBA00022989"/>
    </source>
</evidence>
<dbReference type="Proteomes" id="UP000594463">
    <property type="component" value="Chromosome"/>
</dbReference>
<evidence type="ECO:0000313" key="9">
    <source>
        <dbReference type="EMBL" id="QPM67440.1"/>
    </source>
</evidence>
<feature type="transmembrane region" description="Helical" evidence="8">
    <location>
        <begin position="176"/>
        <end position="196"/>
    </location>
</feature>
<feature type="transmembrane region" description="Helical" evidence="8">
    <location>
        <begin position="229"/>
        <end position="252"/>
    </location>
</feature>
<protein>
    <submittedName>
        <fullName evidence="9">Ribose import permease protein RbsC</fullName>
    </submittedName>
</protein>
<dbReference type="KEGG" id="alam:RT761_00643"/>
<gene>
    <name evidence="9" type="primary">rbsC_10</name>
    <name evidence="9" type="ORF">RT761_00643</name>
</gene>
<evidence type="ECO:0000256" key="5">
    <source>
        <dbReference type="ARBA" id="ARBA00022692"/>
    </source>
</evidence>
<dbReference type="AlphaFoldDB" id="A0A7T1F252"/>
<keyword evidence="5 8" id="KW-0812">Transmembrane</keyword>
<feature type="transmembrane region" description="Helical" evidence="8">
    <location>
        <begin position="17"/>
        <end position="39"/>
    </location>
</feature>
<keyword evidence="2" id="KW-0813">Transport</keyword>
<keyword evidence="10" id="KW-1185">Reference proteome</keyword>
<dbReference type="Pfam" id="PF02653">
    <property type="entry name" value="BPD_transp_2"/>
    <property type="match status" value="1"/>
</dbReference>
<dbReference type="GO" id="GO:0022857">
    <property type="term" value="F:transmembrane transporter activity"/>
    <property type="evidence" value="ECO:0007669"/>
    <property type="project" value="InterPro"/>
</dbReference>
<proteinExistence type="predicted"/>
<evidence type="ECO:0000256" key="3">
    <source>
        <dbReference type="ARBA" id="ARBA00022475"/>
    </source>
</evidence>
<evidence type="ECO:0000256" key="4">
    <source>
        <dbReference type="ARBA" id="ARBA00022519"/>
    </source>
</evidence>
<dbReference type="PANTHER" id="PTHR32196:SF21">
    <property type="entry name" value="ABC TRANSPORTER PERMEASE PROTEIN YPHD-RELATED"/>
    <property type="match status" value="1"/>
</dbReference>
<feature type="transmembrane region" description="Helical" evidence="8">
    <location>
        <begin position="51"/>
        <end position="84"/>
    </location>
</feature>
<feature type="transmembrane region" description="Helical" evidence="8">
    <location>
        <begin position="96"/>
        <end position="117"/>
    </location>
</feature>
<evidence type="ECO:0000313" key="10">
    <source>
        <dbReference type="Proteomes" id="UP000594463"/>
    </source>
</evidence>
<dbReference type="RefSeq" id="WP_218112642.1">
    <property type="nucleotide sequence ID" value="NZ_CP065383.1"/>
</dbReference>
<keyword evidence="6 8" id="KW-1133">Transmembrane helix</keyword>
<feature type="transmembrane region" description="Helical" evidence="8">
    <location>
        <begin position="258"/>
        <end position="276"/>
    </location>
</feature>
<feature type="transmembrane region" description="Helical" evidence="8">
    <location>
        <begin position="283"/>
        <end position="303"/>
    </location>
</feature>
<reference evidence="9 10" key="1">
    <citation type="journal article" date="2021" name="Nat. Commun.">
        <title>Isolation of a member of the candidate phylum Atribacteria reveals a unique cell membrane structure.</title>
        <authorList>
            <person name="Taiki K."/>
            <person name="Nobu M.K."/>
            <person name="Kusada H."/>
            <person name="Meng X.-Y."/>
            <person name="Hosoki N."/>
            <person name="Uematsu K."/>
            <person name="Yoshioka H."/>
            <person name="Kamagata Y."/>
            <person name="Tamaki H."/>
        </authorList>
    </citation>
    <scope>NUCLEOTIDE SEQUENCE [LARGE SCALE GENOMIC DNA]</scope>
    <source>
        <strain evidence="9 10">RT761</strain>
    </source>
</reference>
<evidence type="ECO:0000256" key="8">
    <source>
        <dbReference type="SAM" id="Phobius"/>
    </source>
</evidence>
<evidence type="ECO:0000256" key="2">
    <source>
        <dbReference type="ARBA" id="ARBA00022448"/>
    </source>
</evidence>
<dbReference type="EMBL" id="CP065383">
    <property type="protein sequence ID" value="QPM67440.1"/>
    <property type="molecule type" value="Genomic_DNA"/>
</dbReference>
<dbReference type="InterPro" id="IPR001851">
    <property type="entry name" value="ABC_transp_permease"/>
</dbReference>
<feature type="transmembrane region" description="Helical" evidence="8">
    <location>
        <begin position="129"/>
        <end position="148"/>
    </location>
</feature>
<organism evidence="9 10">
    <name type="scientific">Atribacter laminatus</name>
    <dbReference type="NCBI Taxonomy" id="2847778"/>
    <lineage>
        <taxon>Bacteria</taxon>
        <taxon>Pseudomonadati</taxon>
        <taxon>Atribacterota</taxon>
        <taxon>Atribacteria</taxon>
        <taxon>Atribacterales</taxon>
        <taxon>Atribacteraceae</taxon>
        <taxon>Atribacter</taxon>
    </lineage>
</organism>
<evidence type="ECO:0000256" key="7">
    <source>
        <dbReference type="ARBA" id="ARBA00023136"/>
    </source>
</evidence>